<dbReference type="PANTHER" id="PTHR21599:SF0">
    <property type="entry name" value="GLYCERATE KINASE"/>
    <property type="match status" value="1"/>
</dbReference>
<dbReference type="NCBIfam" id="TIGR00045">
    <property type="entry name" value="glycerate kinase"/>
    <property type="match status" value="1"/>
</dbReference>
<name>A0A263HH61_9PAST</name>
<keyword evidence="7" id="KW-1185">Reference proteome</keyword>
<dbReference type="RefSeq" id="WP_094945638.1">
    <property type="nucleotide sequence ID" value="NZ_NLFK01000001.1"/>
</dbReference>
<organism evidence="6 8">
    <name type="scientific">Actinobacillus seminis</name>
    <dbReference type="NCBI Taxonomy" id="722"/>
    <lineage>
        <taxon>Bacteria</taxon>
        <taxon>Pseudomonadati</taxon>
        <taxon>Pseudomonadota</taxon>
        <taxon>Gammaproteobacteria</taxon>
        <taxon>Pasteurellales</taxon>
        <taxon>Pasteurellaceae</taxon>
        <taxon>Actinobacillus</taxon>
    </lineage>
</organism>
<dbReference type="Pfam" id="PF02595">
    <property type="entry name" value="Gly_kinase"/>
    <property type="match status" value="1"/>
</dbReference>
<dbReference type="Proteomes" id="UP000254507">
    <property type="component" value="Unassembled WGS sequence"/>
</dbReference>
<dbReference type="InterPro" id="IPR018197">
    <property type="entry name" value="Glycerate_kinase_RE-like"/>
</dbReference>
<accession>A0A263HH61</accession>
<evidence type="ECO:0000256" key="3">
    <source>
        <dbReference type="ARBA" id="ARBA00022777"/>
    </source>
</evidence>
<evidence type="ECO:0000313" key="8">
    <source>
        <dbReference type="Proteomes" id="UP000254507"/>
    </source>
</evidence>
<dbReference type="InterPro" id="IPR004381">
    <property type="entry name" value="Glycerate_kinase"/>
</dbReference>
<keyword evidence="2 4" id="KW-0808">Transferase</keyword>
<reference evidence="5 7" key="1">
    <citation type="submission" date="2017-07" db="EMBL/GenBank/DDBJ databases">
        <title>Virulence factors identified in Actinobacillus seminis.</title>
        <authorList>
            <person name="Negrete-Abascal E."/>
            <person name="Vaca-Pacheco S."/>
            <person name="Montes-Garcia F."/>
            <person name="Leyto-Gil A.M."/>
            <person name="Fragoso-Garcia E."/>
            <person name="Carvente-Garcia R."/>
            <person name="Perez-Agueros S."/>
            <person name="Castelan-Sanchez H.G."/>
            <person name="Garcia-Molina A."/>
            <person name="Villamar T.E."/>
            <person name="Vazquez-Cruz C."/>
        </authorList>
    </citation>
    <scope>NUCLEOTIDE SEQUENCE [LARGE SCALE GENOMIC DNA]</scope>
    <source>
        <strain evidence="5 7">ATCC 15768</strain>
    </source>
</reference>
<dbReference type="InParanoid" id="A0A263HH61"/>
<dbReference type="EMBL" id="UFSB01000001">
    <property type="protein sequence ID" value="SUU34362.1"/>
    <property type="molecule type" value="Genomic_DNA"/>
</dbReference>
<dbReference type="InterPro" id="IPR018193">
    <property type="entry name" value="Glyc_kinase_flavodox-like_fold"/>
</dbReference>
<evidence type="ECO:0000313" key="5">
    <source>
        <dbReference type="EMBL" id="OZN26007.1"/>
    </source>
</evidence>
<sequence length="382" mass="39940">MKIIIAPDSFKESLTALEVAEAIETGFKRIFPHAEYVKIPMADGGEGTVQSLVDATQGKLIQTEVTAPLGNKVRATWGLSGDKQTAIIEMAAASGLHLVPLNRRNPLLTTSFGTGELIRAALDLGVNKIILGIGGSATNDGGVGMLQALGIRCLDHQGQEIGFGGKNLANIQQIDLSALDPRLQQVEIEVACDVTNPLCGDNGASAIFGPQKGANAEMVNQLDQALAHFAQQVNAQLGLNISAQAGAGAAGGMGGGVLLLPKVRLKSGVNIVLNTVQLGDKIQDADLVITGEGRMDGQTTQGKTPVGVALAAKAANKPVIAIVGCLREDYEVVYDKGIDAVFPIIRQLDSLESTLKNGRENLISSAQNVARLYQLAQLNKNV</sequence>
<dbReference type="InterPro" id="IPR036129">
    <property type="entry name" value="Glycerate_kinase_sf"/>
</dbReference>
<protein>
    <submittedName>
        <fullName evidence="6">Glycerate kinase</fullName>
        <ecNumber evidence="6">2.7.1.31</ecNumber>
    </submittedName>
</protein>
<dbReference type="FunCoup" id="A0A263HH61">
    <property type="interactions" value="158"/>
</dbReference>
<dbReference type="OrthoDB" id="9774290at2"/>
<dbReference type="EC" id="2.7.1.31" evidence="6"/>
<dbReference type="PIRSF" id="PIRSF006078">
    <property type="entry name" value="GlxK"/>
    <property type="match status" value="1"/>
</dbReference>
<evidence type="ECO:0000256" key="1">
    <source>
        <dbReference type="ARBA" id="ARBA00006284"/>
    </source>
</evidence>
<evidence type="ECO:0000313" key="7">
    <source>
        <dbReference type="Proteomes" id="UP000215738"/>
    </source>
</evidence>
<evidence type="ECO:0000313" key="6">
    <source>
        <dbReference type="EMBL" id="SUU34362.1"/>
    </source>
</evidence>
<dbReference type="AlphaFoldDB" id="A0A263HH61"/>
<dbReference type="GO" id="GO:0008887">
    <property type="term" value="F:glycerate kinase activity"/>
    <property type="evidence" value="ECO:0007669"/>
    <property type="project" value="UniProtKB-UniRule"/>
</dbReference>
<proteinExistence type="inferred from homology"/>
<reference evidence="6 8" key="2">
    <citation type="submission" date="2018-06" db="EMBL/GenBank/DDBJ databases">
        <authorList>
            <consortium name="Pathogen Informatics"/>
            <person name="Doyle S."/>
        </authorList>
    </citation>
    <scope>NUCLEOTIDE SEQUENCE [LARGE SCALE GENOMIC DNA]</scope>
    <source>
        <strain evidence="6 8">NCTC10851</strain>
    </source>
</reference>
<dbReference type="SUPFAM" id="SSF110738">
    <property type="entry name" value="Glycerate kinase I"/>
    <property type="match status" value="1"/>
</dbReference>
<evidence type="ECO:0000256" key="2">
    <source>
        <dbReference type="ARBA" id="ARBA00022679"/>
    </source>
</evidence>
<dbReference type="EMBL" id="NLFK01000001">
    <property type="protein sequence ID" value="OZN26007.1"/>
    <property type="molecule type" value="Genomic_DNA"/>
</dbReference>
<keyword evidence="3 4" id="KW-0418">Kinase</keyword>
<comment type="similarity">
    <text evidence="1 4">Belongs to the glycerate kinase type-1 family.</text>
</comment>
<dbReference type="PANTHER" id="PTHR21599">
    <property type="entry name" value="GLYCERATE KINASE"/>
    <property type="match status" value="1"/>
</dbReference>
<dbReference type="Gene3D" id="3.90.1510.10">
    <property type="entry name" value="Glycerate kinase, domain 2"/>
    <property type="match status" value="1"/>
</dbReference>
<dbReference type="Gene3D" id="3.40.50.10350">
    <property type="entry name" value="Glycerate kinase, domain 1"/>
    <property type="match status" value="1"/>
</dbReference>
<evidence type="ECO:0000256" key="4">
    <source>
        <dbReference type="PIRNR" id="PIRNR006078"/>
    </source>
</evidence>
<dbReference type="GO" id="GO:0031388">
    <property type="term" value="P:organic acid phosphorylation"/>
    <property type="evidence" value="ECO:0007669"/>
    <property type="project" value="UniProtKB-UniRule"/>
</dbReference>
<gene>
    <name evidence="6" type="primary">grk</name>
    <name evidence="5" type="ORF">CFY87_02070</name>
    <name evidence="6" type="ORF">NCTC10851_00296</name>
</gene>
<dbReference type="Proteomes" id="UP000215738">
    <property type="component" value="Unassembled WGS sequence"/>
</dbReference>